<dbReference type="SUPFAM" id="SSF109854">
    <property type="entry name" value="DinB/YfiT-like putative metalloenzymes"/>
    <property type="match status" value="1"/>
</dbReference>
<dbReference type="Proteomes" id="UP001319104">
    <property type="component" value="Unassembled WGS sequence"/>
</dbReference>
<organism evidence="1 2">
    <name type="scientific">Litoribacter ruber</name>
    <dbReference type="NCBI Taxonomy" id="702568"/>
    <lineage>
        <taxon>Bacteria</taxon>
        <taxon>Pseudomonadati</taxon>
        <taxon>Bacteroidota</taxon>
        <taxon>Cytophagia</taxon>
        <taxon>Cytophagales</taxon>
        <taxon>Cyclobacteriaceae</taxon>
        <taxon>Litoribacter</taxon>
    </lineage>
</organism>
<keyword evidence="2" id="KW-1185">Reference proteome</keyword>
<evidence type="ECO:0008006" key="3">
    <source>
        <dbReference type="Google" id="ProtNLM"/>
    </source>
</evidence>
<dbReference type="Gene3D" id="1.20.120.450">
    <property type="entry name" value="dinb family like domain"/>
    <property type="match status" value="1"/>
</dbReference>
<dbReference type="InterPro" id="IPR034660">
    <property type="entry name" value="DinB/YfiT-like"/>
</dbReference>
<dbReference type="EMBL" id="JAHCMY010000005">
    <property type="protein sequence ID" value="MBS9524598.1"/>
    <property type="molecule type" value="Genomic_DNA"/>
</dbReference>
<name>A0AAP2CH60_9BACT</name>
<sequence>MENSFNYRTVAQLITHILGGHAYIKLEEVLNDFPYDHIQKKVDKLPYTFYDLFEHMRLAQKDILDYCCSENYKELSWPEDYWPKENGIISKKDYAAKIDQFFEDRSRFNKWLSHNSNKLFSPIQGNQNHNLLREALLLIEHNSYHTGQLVILSRILKI</sequence>
<accession>A0AAP2CH60</accession>
<evidence type="ECO:0000313" key="2">
    <source>
        <dbReference type="Proteomes" id="UP001319104"/>
    </source>
</evidence>
<evidence type="ECO:0000313" key="1">
    <source>
        <dbReference type="EMBL" id="MBS9524598.1"/>
    </source>
</evidence>
<reference evidence="1 2" key="1">
    <citation type="submission" date="2021-05" db="EMBL/GenBank/DDBJ databases">
        <authorList>
            <person name="Zhang Z.D."/>
            <person name="Osman G."/>
        </authorList>
    </citation>
    <scope>NUCLEOTIDE SEQUENCE [LARGE SCALE GENOMIC DNA]</scope>
    <source>
        <strain evidence="1 2">KCTC 32217</strain>
    </source>
</reference>
<proteinExistence type="predicted"/>
<comment type="caution">
    <text evidence="1">The sequence shown here is derived from an EMBL/GenBank/DDBJ whole genome shotgun (WGS) entry which is preliminary data.</text>
</comment>
<dbReference type="AlphaFoldDB" id="A0AAP2CH60"/>
<dbReference type="RefSeq" id="WP_213945448.1">
    <property type="nucleotide sequence ID" value="NZ_JAHCMY010000005.1"/>
</dbReference>
<protein>
    <recommendedName>
        <fullName evidence="3">DinB family protein</fullName>
    </recommendedName>
</protein>
<gene>
    <name evidence="1" type="ORF">KI659_11310</name>
</gene>